<dbReference type="PANTHER" id="PTHR36312">
    <property type="entry name" value="THIONIN-LIKE PROTEIN 1"/>
    <property type="match status" value="1"/>
</dbReference>
<accession>A0A8T2BUS7</accession>
<evidence type="ECO:0008006" key="4">
    <source>
        <dbReference type="Google" id="ProtNLM"/>
    </source>
</evidence>
<dbReference type="InterPro" id="IPR038975">
    <property type="entry name" value="THNL"/>
</dbReference>
<organism evidence="2 3">
    <name type="scientific">Arabidopsis thaliana x Arabidopsis arenosa</name>
    <dbReference type="NCBI Taxonomy" id="1240361"/>
    <lineage>
        <taxon>Eukaryota</taxon>
        <taxon>Viridiplantae</taxon>
        <taxon>Streptophyta</taxon>
        <taxon>Embryophyta</taxon>
        <taxon>Tracheophyta</taxon>
        <taxon>Spermatophyta</taxon>
        <taxon>Magnoliopsida</taxon>
        <taxon>eudicotyledons</taxon>
        <taxon>Gunneridae</taxon>
        <taxon>Pentapetalae</taxon>
        <taxon>rosids</taxon>
        <taxon>malvids</taxon>
        <taxon>Brassicales</taxon>
        <taxon>Brassicaceae</taxon>
        <taxon>Camelineae</taxon>
        <taxon>Arabidopsis</taxon>
    </lineage>
</organism>
<proteinExistence type="predicted"/>
<dbReference type="Proteomes" id="UP000694240">
    <property type="component" value="Chromosome 6"/>
</dbReference>
<comment type="caution">
    <text evidence="2">The sequence shown here is derived from an EMBL/GenBank/DDBJ whole genome shotgun (WGS) entry which is preliminary data.</text>
</comment>
<name>A0A8T2BUS7_9BRAS</name>
<dbReference type="EMBL" id="JAEFBK010000006">
    <property type="protein sequence ID" value="KAG7591438.1"/>
    <property type="molecule type" value="Genomic_DNA"/>
</dbReference>
<feature type="chain" id="PRO_5035925794" description="Thionin-like protein" evidence="1">
    <location>
        <begin position="24"/>
        <end position="123"/>
    </location>
</feature>
<dbReference type="PANTHER" id="PTHR36312:SF9">
    <property type="entry name" value="THIONIN-LIKE PROTEIN 1"/>
    <property type="match status" value="1"/>
</dbReference>
<gene>
    <name evidence="2" type="ORF">ISN45_Aa01g004660</name>
</gene>
<evidence type="ECO:0000313" key="2">
    <source>
        <dbReference type="EMBL" id="KAG7591438.1"/>
    </source>
</evidence>
<feature type="signal peptide" evidence="1">
    <location>
        <begin position="1"/>
        <end position="23"/>
    </location>
</feature>
<evidence type="ECO:0000313" key="3">
    <source>
        <dbReference type="Proteomes" id="UP000694240"/>
    </source>
</evidence>
<reference evidence="2 3" key="1">
    <citation type="submission" date="2020-12" db="EMBL/GenBank/DDBJ databases">
        <title>Concerted genomic and epigenomic changes stabilize Arabidopsis allopolyploids.</title>
        <authorList>
            <person name="Chen Z."/>
        </authorList>
    </citation>
    <scope>NUCLEOTIDE SEQUENCE [LARGE SCALE GENOMIC DNA]</scope>
    <source>
        <strain evidence="2">Allo738</strain>
        <tissue evidence="2">Leaf</tissue>
    </source>
</reference>
<keyword evidence="1" id="KW-0732">Signal</keyword>
<sequence length="123" mass="13493">MEKKRVAMLVVMMLVMGNTSIEAVALPKMSFKVCYGGCLVACALIAPAIKKPFCPFLCIKDCKRRPILSFEANLKETDQTDSFCELGCATDRCVSSSSIDDKDHVEKVSVCVDSCSEECSHKN</sequence>
<evidence type="ECO:0000256" key="1">
    <source>
        <dbReference type="SAM" id="SignalP"/>
    </source>
</evidence>
<protein>
    <recommendedName>
        <fullName evidence="4">Thionin-like protein</fullName>
    </recommendedName>
</protein>
<keyword evidence="3" id="KW-1185">Reference proteome</keyword>
<dbReference type="AlphaFoldDB" id="A0A8T2BUS7"/>